<protein>
    <recommendedName>
        <fullName evidence="11">Peroxisomal membrane protein PEX13</fullName>
    </recommendedName>
    <alternativeName>
        <fullName evidence="10">Peroxin-13</fullName>
    </alternativeName>
</protein>
<organism evidence="16 17">
    <name type="scientific">Cephus cinctus</name>
    <name type="common">Wheat stem sawfly</name>
    <dbReference type="NCBI Taxonomy" id="211228"/>
    <lineage>
        <taxon>Eukaryota</taxon>
        <taxon>Metazoa</taxon>
        <taxon>Ecdysozoa</taxon>
        <taxon>Arthropoda</taxon>
        <taxon>Hexapoda</taxon>
        <taxon>Insecta</taxon>
        <taxon>Pterygota</taxon>
        <taxon>Neoptera</taxon>
        <taxon>Endopterygota</taxon>
        <taxon>Hymenoptera</taxon>
        <taxon>Cephoidea</taxon>
        <taxon>Cephidae</taxon>
        <taxon>Cephus</taxon>
    </lineage>
</organism>
<keyword evidence="7" id="KW-0811">Translocation</keyword>
<evidence type="ECO:0000256" key="4">
    <source>
        <dbReference type="ARBA" id="ARBA00022692"/>
    </source>
</evidence>
<evidence type="ECO:0000256" key="9">
    <source>
        <dbReference type="ARBA" id="ARBA00023140"/>
    </source>
</evidence>
<dbReference type="InterPro" id="IPR001452">
    <property type="entry name" value="SH3_domain"/>
</dbReference>
<evidence type="ECO:0000256" key="14">
    <source>
        <dbReference type="SAM" id="MobiDB-lite"/>
    </source>
</evidence>
<feature type="compositionally biased region" description="Basic and acidic residues" evidence="14">
    <location>
        <begin position="370"/>
        <end position="391"/>
    </location>
</feature>
<comment type="subcellular location">
    <subcellularLocation>
        <location evidence="12">Peroxisome membrane</location>
    </subcellularLocation>
</comment>
<evidence type="ECO:0000256" key="13">
    <source>
        <dbReference type="PROSITE-ProRule" id="PRU00192"/>
    </source>
</evidence>
<name>A0AAJ7FMI6_CEPCN</name>
<dbReference type="GO" id="GO:0016560">
    <property type="term" value="P:protein import into peroxisome matrix, docking"/>
    <property type="evidence" value="ECO:0007669"/>
    <property type="project" value="InterPro"/>
</dbReference>
<keyword evidence="5" id="KW-0653">Protein transport</keyword>
<comment type="similarity">
    <text evidence="1">Belongs to the peroxin-13 family.</text>
</comment>
<evidence type="ECO:0000256" key="1">
    <source>
        <dbReference type="ARBA" id="ARBA00006033"/>
    </source>
</evidence>
<evidence type="ECO:0000256" key="6">
    <source>
        <dbReference type="ARBA" id="ARBA00022989"/>
    </source>
</evidence>
<evidence type="ECO:0000256" key="8">
    <source>
        <dbReference type="ARBA" id="ARBA00023136"/>
    </source>
</evidence>
<dbReference type="KEGG" id="ccin:107269604"/>
<reference evidence="17" key="1">
    <citation type="submission" date="2025-08" db="UniProtKB">
        <authorList>
            <consortium name="RefSeq"/>
        </authorList>
    </citation>
    <scope>IDENTIFICATION</scope>
</reference>
<evidence type="ECO:0000256" key="3">
    <source>
        <dbReference type="ARBA" id="ARBA00022448"/>
    </source>
</evidence>
<evidence type="ECO:0000256" key="11">
    <source>
        <dbReference type="ARBA" id="ARBA00034535"/>
    </source>
</evidence>
<proteinExistence type="inferred from homology"/>
<keyword evidence="6" id="KW-1133">Transmembrane helix</keyword>
<feature type="domain" description="SH3" evidence="15">
    <location>
        <begin position="289"/>
        <end position="353"/>
    </location>
</feature>
<keyword evidence="16" id="KW-1185">Reference proteome</keyword>
<keyword evidence="2 13" id="KW-0728">SH3 domain</keyword>
<dbReference type="GeneID" id="107269604"/>
<dbReference type="GO" id="GO:1990429">
    <property type="term" value="C:peroxisomal importomer complex"/>
    <property type="evidence" value="ECO:0007669"/>
    <property type="project" value="TreeGrafter"/>
</dbReference>
<dbReference type="RefSeq" id="XP_015599144.1">
    <property type="nucleotide sequence ID" value="XM_015743658.2"/>
</dbReference>
<gene>
    <name evidence="17" type="primary">LOC107269604</name>
</gene>
<dbReference type="InterPro" id="IPR007223">
    <property type="entry name" value="Peroxin-13_N"/>
</dbReference>
<dbReference type="GO" id="GO:0005778">
    <property type="term" value="C:peroxisomal membrane"/>
    <property type="evidence" value="ECO:0007669"/>
    <property type="project" value="UniProtKB-SubCell"/>
</dbReference>
<dbReference type="CDD" id="cd11864">
    <property type="entry name" value="SH3_PEX13_eumet"/>
    <property type="match status" value="1"/>
</dbReference>
<dbReference type="SMART" id="SM00326">
    <property type="entry name" value="SH3"/>
    <property type="match status" value="1"/>
</dbReference>
<feature type="region of interest" description="Disordered" evidence="14">
    <location>
        <begin position="358"/>
        <end position="410"/>
    </location>
</feature>
<accession>A0AAJ7FMI6</accession>
<dbReference type="CTD" id="5194"/>
<dbReference type="InterPro" id="IPR035463">
    <property type="entry name" value="Pex13"/>
</dbReference>
<evidence type="ECO:0000256" key="10">
    <source>
        <dbReference type="ARBA" id="ARBA00029693"/>
    </source>
</evidence>
<evidence type="ECO:0000259" key="15">
    <source>
        <dbReference type="PROSITE" id="PS50002"/>
    </source>
</evidence>
<evidence type="ECO:0000256" key="12">
    <source>
        <dbReference type="ARBA" id="ARBA00046271"/>
    </source>
</evidence>
<dbReference type="Pfam" id="PF14604">
    <property type="entry name" value="SH3_9"/>
    <property type="match status" value="1"/>
</dbReference>
<dbReference type="PANTHER" id="PTHR19332:SF1">
    <property type="entry name" value="PEROXISOMAL MEMBRANE PROTEIN PEX13"/>
    <property type="match status" value="1"/>
</dbReference>
<sequence length="410" mass="46218">MNDVDKRGDRNLGVHWKCYSGHLSHSSMNQQRINGMNCNQFRSATDFVMSGPGPQGATHSPGVPNRVPPPLPPRRTIQSLQPYSNYGPLGSSFGYGNNWNYRGYGGYGRNGPYPGISSYNDYGQFGGPSGDVESRFVQFAEESTRPAFHSIETMISTFSSVTMMLESTFFAMTSSFRAILSVADNIGKLRSSFGQFLSVFALIRFMKWLWWKIMYSLGLRANDPNIEVVWQKTALEVINGERTGPSNWPIFMFLSLLFAIPYLIHKLVNKSQQTKINPNNPNEWMQCNEPIYTAIASYDFNASSNDELNLKCGKKVWVAPKSLQPRDSPGWWRVTDSINVGLVPASYLTLAGQLKKKTESNETHVSTPNTKDDTTLQDTNKNEKAESESKMTSDFQNFEQEFNAEEKLEF</sequence>
<dbReference type="PROSITE" id="PS50002">
    <property type="entry name" value="SH3"/>
    <property type="match status" value="1"/>
</dbReference>
<dbReference type="InterPro" id="IPR036028">
    <property type="entry name" value="SH3-like_dom_sf"/>
</dbReference>
<dbReference type="SUPFAM" id="SSF50044">
    <property type="entry name" value="SH3-domain"/>
    <property type="match status" value="1"/>
</dbReference>
<dbReference type="PANTHER" id="PTHR19332">
    <property type="entry name" value="PEROXISOMAL MEMBRANE PROTEIN PEX13"/>
    <property type="match status" value="1"/>
</dbReference>
<evidence type="ECO:0000313" key="17">
    <source>
        <dbReference type="RefSeq" id="XP_015599144.1"/>
    </source>
</evidence>
<evidence type="ECO:0000256" key="5">
    <source>
        <dbReference type="ARBA" id="ARBA00022927"/>
    </source>
</evidence>
<keyword evidence="9" id="KW-0576">Peroxisome</keyword>
<evidence type="ECO:0000256" key="7">
    <source>
        <dbReference type="ARBA" id="ARBA00023010"/>
    </source>
</evidence>
<evidence type="ECO:0000313" key="16">
    <source>
        <dbReference type="Proteomes" id="UP000694920"/>
    </source>
</evidence>
<keyword evidence="3" id="KW-0813">Transport</keyword>
<keyword evidence="8" id="KW-0472">Membrane</keyword>
<dbReference type="Pfam" id="PF04088">
    <property type="entry name" value="Peroxin-13_N"/>
    <property type="match status" value="1"/>
</dbReference>
<dbReference type="Proteomes" id="UP000694920">
    <property type="component" value="Unplaced"/>
</dbReference>
<dbReference type="Gene3D" id="2.30.30.40">
    <property type="entry name" value="SH3 Domains"/>
    <property type="match status" value="1"/>
</dbReference>
<keyword evidence="4" id="KW-0812">Transmembrane</keyword>
<dbReference type="AlphaFoldDB" id="A0AAJ7FMI6"/>
<evidence type="ECO:0000256" key="2">
    <source>
        <dbReference type="ARBA" id="ARBA00022443"/>
    </source>
</evidence>